<dbReference type="EMBL" id="CP001661">
    <property type="protein sequence ID" value="ACT17688.1"/>
    <property type="molecule type" value="Genomic_DNA"/>
</dbReference>
<feature type="transmembrane region" description="Helical" evidence="8">
    <location>
        <begin position="377"/>
        <end position="397"/>
    </location>
</feature>
<dbReference type="AlphaFoldDB" id="C6E5S9"/>
<evidence type="ECO:0000313" key="10">
    <source>
        <dbReference type="EMBL" id="ACT17688.1"/>
    </source>
</evidence>
<dbReference type="InterPro" id="IPR003004">
    <property type="entry name" value="GspF/PilC"/>
</dbReference>
<comment type="similarity">
    <text evidence="2">Belongs to the GSP F family.</text>
</comment>
<keyword evidence="6 8" id="KW-1133">Transmembrane helix</keyword>
<dbReference type="KEGG" id="gem:GM21_1633"/>
<accession>C6E5S9</accession>
<proteinExistence type="inferred from homology"/>
<organism evidence="10">
    <name type="scientific">Geobacter sp. (strain M21)</name>
    <dbReference type="NCBI Taxonomy" id="443144"/>
    <lineage>
        <taxon>Bacteria</taxon>
        <taxon>Pseudomonadati</taxon>
        <taxon>Thermodesulfobacteriota</taxon>
        <taxon>Desulfuromonadia</taxon>
        <taxon>Geobacterales</taxon>
        <taxon>Geobacteraceae</taxon>
        <taxon>Geobacter</taxon>
    </lineage>
</organism>
<dbReference type="InterPro" id="IPR042094">
    <property type="entry name" value="T2SS_GspF_sf"/>
</dbReference>
<name>C6E5S9_GEOSM</name>
<evidence type="ECO:0000256" key="4">
    <source>
        <dbReference type="ARBA" id="ARBA00022519"/>
    </source>
</evidence>
<dbReference type="PANTHER" id="PTHR30012:SF7">
    <property type="entry name" value="PROTEIN TRANSPORT PROTEIN HOFC HOMOLOG"/>
    <property type="match status" value="1"/>
</dbReference>
<keyword evidence="5 8" id="KW-0812">Transmembrane</keyword>
<evidence type="ECO:0000256" key="2">
    <source>
        <dbReference type="ARBA" id="ARBA00005745"/>
    </source>
</evidence>
<keyword evidence="7 8" id="KW-0472">Membrane</keyword>
<evidence type="ECO:0000259" key="9">
    <source>
        <dbReference type="Pfam" id="PF00482"/>
    </source>
</evidence>
<dbReference type="PANTHER" id="PTHR30012">
    <property type="entry name" value="GENERAL SECRETION PATHWAY PROTEIN"/>
    <property type="match status" value="1"/>
</dbReference>
<evidence type="ECO:0000256" key="1">
    <source>
        <dbReference type="ARBA" id="ARBA00004429"/>
    </source>
</evidence>
<feature type="domain" description="Type II secretion system protein GspF" evidence="9">
    <location>
        <begin position="274"/>
        <end position="396"/>
    </location>
</feature>
<dbReference type="PRINTS" id="PR00812">
    <property type="entry name" value="BCTERIALGSPF"/>
</dbReference>
<dbReference type="HOGENOM" id="CLU_035032_2_1_7"/>
<dbReference type="GO" id="GO:0015628">
    <property type="term" value="P:protein secretion by the type II secretion system"/>
    <property type="evidence" value="ECO:0007669"/>
    <property type="project" value="TreeGrafter"/>
</dbReference>
<feature type="transmembrane region" description="Helical" evidence="8">
    <location>
        <begin position="171"/>
        <end position="193"/>
    </location>
</feature>
<comment type="subcellular location">
    <subcellularLocation>
        <location evidence="1">Cell inner membrane</location>
        <topology evidence="1">Multi-pass membrane protein</topology>
    </subcellularLocation>
</comment>
<reference evidence="10" key="1">
    <citation type="submission" date="2009-07" db="EMBL/GenBank/DDBJ databases">
        <title>Complete sequence of Geobacter sp. M21.</title>
        <authorList>
            <consortium name="US DOE Joint Genome Institute"/>
            <person name="Lucas S."/>
            <person name="Copeland A."/>
            <person name="Lapidus A."/>
            <person name="Glavina del Rio T."/>
            <person name="Dalin E."/>
            <person name="Tice H."/>
            <person name="Bruce D."/>
            <person name="Goodwin L."/>
            <person name="Pitluck S."/>
            <person name="Saunders E."/>
            <person name="Brettin T."/>
            <person name="Detter J.C."/>
            <person name="Han C."/>
            <person name="Larimer F."/>
            <person name="Land M."/>
            <person name="Hauser L."/>
            <person name="Kyrpides N."/>
            <person name="Ovchinnikova G."/>
            <person name="Lovley D."/>
        </authorList>
    </citation>
    <scope>NUCLEOTIDE SEQUENCE [LARGE SCALE GENOMIC DNA]</scope>
    <source>
        <strain evidence="10">M21</strain>
    </source>
</reference>
<evidence type="ECO:0000256" key="7">
    <source>
        <dbReference type="ARBA" id="ARBA00023136"/>
    </source>
</evidence>
<gene>
    <name evidence="10" type="ordered locus">GM21_1633</name>
</gene>
<keyword evidence="3" id="KW-1003">Cell membrane</keyword>
<evidence type="ECO:0000256" key="8">
    <source>
        <dbReference type="SAM" id="Phobius"/>
    </source>
</evidence>
<sequence>MPKFDWEARSKAGSTQKGVMEAGNAAQVESQLKRYGFSSITVKEQGKGFSMQLKLPGTGAKKIETKDLVVFTRQFATMIDSGLPLVQCLDILSGQQENKTFKEILVKVKESVESGSTFADALARHPKAFDQLYVNLVAAGEVGGILDTILARLAAYIEKAMKLKKQVKGAMVYPITIMSIAVIVVGVILVFVIPTFAKMFADFGGELPMPTKIVIAMSDFLTKYLVVIIAILFGIKWAIGKYYQTPGGRKNIDRLALRTPIAGPLIRKVSVAKFTRTLGTMISSGVPIMDGLEIVAKTAGNKIVEEAIYKVRQSISEGKTIAEPLAESGVFPPMVVQMISVGEATGAMDAMLNKIADFYDDEVDDAVGAMTSMMEPLLMVFLGTTVGGLVIAMYLPIFKLAGAVGG</sequence>
<keyword evidence="4" id="KW-0997">Cell inner membrane</keyword>
<dbReference type="OrthoDB" id="9805682at2"/>
<feature type="domain" description="Type II secretion system protein GspF" evidence="9">
    <location>
        <begin position="71"/>
        <end position="194"/>
    </location>
</feature>
<dbReference type="Gene3D" id="1.20.81.30">
    <property type="entry name" value="Type II secretion system (T2SS), domain F"/>
    <property type="match status" value="2"/>
</dbReference>
<dbReference type="eggNOG" id="COG1459">
    <property type="taxonomic scope" value="Bacteria"/>
</dbReference>
<dbReference type="Pfam" id="PF00482">
    <property type="entry name" value="T2SSF"/>
    <property type="match status" value="2"/>
</dbReference>
<dbReference type="GO" id="GO:0005886">
    <property type="term" value="C:plasma membrane"/>
    <property type="evidence" value="ECO:0007669"/>
    <property type="project" value="UniProtKB-SubCell"/>
</dbReference>
<evidence type="ECO:0000256" key="6">
    <source>
        <dbReference type="ARBA" id="ARBA00022989"/>
    </source>
</evidence>
<dbReference type="InterPro" id="IPR018076">
    <property type="entry name" value="T2SS_GspF_dom"/>
</dbReference>
<evidence type="ECO:0000256" key="3">
    <source>
        <dbReference type="ARBA" id="ARBA00022475"/>
    </source>
</evidence>
<protein>
    <submittedName>
        <fullName evidence="10">Type II secretion system protein</fullName>
    </submittedName>
</protein>
<dbReference type="STRING" id="443144.GM21_1633"/>
<dbReference type="FunFam" id="1.20.81.30:FF:000001">
    <property type="entry name" value="Type II secretion system protein F"/>
    <property type="match status" value="2"/>
</dbReference>
<evidence type="ECO:0000256" key="5">
    <source>
        <dbReference type="ARBA" id="ARBA00022692"/>
    </source>
</evidence>
<feature type="transmembrane region" description="Helical" evidence="8">
    <location>
        <begin position="213"/>
        <end position="235"/>
    </location>
</feature>